<feature type="region of interest" description="Disordered" evidence="1">
    <location>
        <begin position="110"/>
        <end position="164"/>
    </location>
</feature>
<keyword evidence="4" id="KW-1185">Reference proteome</keyword>
<gene>
    <name evidence="3" type="ORF">MDA_GLEAN10007352</name>
</gene>
<evidence type="ECO:0000256" key="1">
    <source>
        <dbReference type="SAM" id="MobiDB-lite"/>
    </source>
</evidence>
<organism evidence="3 4">
    <name type="scientific">Myotis davidii</name>
    <name type="common">David's myotis</name>
    <dbReference type="NCBI Taxonomy" id="225400"/>
    <lineage>
        <taxon>Eukaryota</taxon>
        <taxon>Metazoa</taxon>
        <taxon>Chordata</taxon>
        <taxon>Craniata</taxon>
        <taxon>Vertebrata</taxon>
        <taxon>Euteleostomi</taxon>
        <taxon>Mammalia</taxon>
        <taxon>Eutheria</taxon>
        <taxon>Laurasiatheria</taxon>
        <taxon>Chiroptera</taxon>
        <taxon>Yangochiroptera</taxon>
        <taxon>Vespertilionidae</taxon>
        <taxon>Myotis</taxon>
    </lineage>
</organism>
<dbReference type="AlphaFoldDB" id="L5LVN0"/>
<dbReference type="eggNOG" id="KOG3510">
    <property type="taxonomic scope" value="Eukaryota"/>
</dbReference>
<reference evidence="4" key="1">
    <citation type="journal article" date="2013" name="Science">
        <title>Comparative analysis of bat genomes provides insight into the evolution of flight and immunity.</title>
        <authorList>
            <person name="Zhang G."/>
            <person name="Cowled C."/>
            <person name="Shi Z."/>
            <person name="Huang Z."/>
            <person name="Bishop-Lilly K.A."/>
            <person name="Fang X."/>
            <person name="Wynne J.W."/>
            <person name="Xiong Z."/>
            <person name="Baker M.L."/>
            <person name="Zhao W."/>
            <person name="Tachedjian M."/>
            <person name="Zhu Y."/>
            <person name="Zhou P."/>
            <person name="Jiang X."/>
            <person name="Ng J."/>
            <person name="Yang L."/>
            <person name="Wu L."/>
            <person name="Xiao J."/>
            <person name="Feng Y."/>
            <person name="Chen Y."/>
            <person name="Sun X."/>
            <person name="Zhang Y."/>
            <person name="Marsh G.A."/>
            <person name="Crameri G."/>
            <person name="Broder C.C."/>
            <person name="Frey K.G."/>
            <person name="Wang L.F."/>
            <person name="Wang J."/>
        </authorList>
    </citation>
    <scope>NUCLEOTIDE SEQUENCE [LARGE SCALE GENOMIC DNA]</scope>
</reference>
<proteinExistence type="predicted"/>
<dbReference type="EMBL" id="KB107981">
    <property type="protein sequence ID" value="ELK29503.1"/>
    <property type="molecule type" value="Genomic_DNA"/>
</dbReference>
<evidence type="ECO:0000256" key="2">
    <source>
        <dbReference type="SAM" id="SignalP"/>
    </source>
</evidence>
<name>L5LVN0_MYODS</name>
<feature type="chain" id="PRO_5003970658" evidence="2">
    <location>
        <begin position="19"/>
        <end position="311"/>
    </location>
</feature>
<accession>L5LVN0</accession>
<sequence>MGVCGYLFLPWKCLVVVSLRLLFLVPTGVPVRSGDATFPKAMDNVTVRQGESATLSCLVMALPRAIAVQVVPLWEVALLCEIAPLASTFEAMLLSVDVVKLRSTTRCSPRGLPGIQPVDRGSKEHGQMGLQREAPGSTLSLVKEPKPKMGKRKAQPTMGQKENLAASCQGNLERGAEGHQAFSTPHLHVMVFCRNVSFAFGRITETREFGHLALQIMRLLNQVNRLPSFTQKKTRDRGQSYVHVNVQVPSVEPVQTLQLVKTPLIAYSWLECALEDWPLLGANAILKVHGGACLCHLSTPYCPSWTCQALV</sequence>
<feature type="signal peptide" evidence="2">
    <location>
        <begin position="1"/>
        <end position="18"/>
    </location>
</feature>
<keyword evidence="2" id="KW-0732">Signal</keyword>
<dbReference type="Proteomes" id="UP000010556">
    <property type="component" value="Unassembled WGS sequence"/>
</dbReference>
<protein>
    <submittedName>
        <fullName evidence="3">Opioid-binding protein/cell adhesion molecule</fullName>
    </submittedName>
</protein>
<evidence type="ECO:0000313" key="3">
    <source>
        <dbReference type="EMBL" id="ELK29503.1"/>
    </source>
</evidence>
<evidence type="ECO:0000313" key="4">
    <source>
        <dbReference type="Proteomes" id="UP000010556"/>
    </source>
</evidence>